<sequence length="220" mass="25099">MHFDWIVFDSTGTLMHPEPDAAAVYHQFGSRHGLESTIEEIRQRLKQAMTRHFLGETINHATDDANEEQRWRRIVADTLPEIAAGEFESTFRELWESFARPSAWRLFDDVLPTVKRLKDGGYKIAIASNFDERLPPLVDALGLAPFVDEILISSRVGFSKPNIRFYHLAAKRLDATNTQRLLMIGDTYAGDVEAARQSGWQARHLVRYRDDAMIALTADL</sequence>
<accession>A0ABT7PN73</accession>
<dbReference type="InterPro" id="IPR006439">
    <property type="entry name" value="HAD-SF_hydro_IA"/>
</dbReference>
<dbReference type="Pfam" id="PF00702">
    <property type="entry name" value="Hydrolase"/>
    <property type="match status" value="1"/>
</dbReference>
<dbReference type="SFLD" id="SFLDS00003">
    <property type="entry name" value="Haloacid_Dehalogenase"/>
    <property type="match status" value="1"/>
</dbReference>
<dbReference type="RefSeq" id="WP_289165556.1">
    <property type="nucleotide sequence ID" value="NZ_JASZZN010000017.1"/>
</dbReference>
<keyword evidence="2" id="KW-1185">Reference proteome</keyword>
<proteinExistence type="predicted"/>
<dbReference type="Proteomes" id="UP001239462">
    <property type="component" value="Unassembled WGS sequence"/>
</dbReference>
<evidence type="ECO:0000313" key="1">
    <source>
        <dbReference type="EMBL" id="MDM4017949.1"/>
    </source>
</evidence>
<evidence type="ECO:0000313" key="2">
    <source>
        <dbReference type="Proteomes" id="UP001239462"/>
    </source>
</evidence>
<dbReference type="PANTHER" id="PTHR46649:SF4">
    <property type="entry name" value="HALOACID DEHALOGENASE-LIKE HYDROLASE (HAD) SUPERFAMILY PROTEIN"/>
    <property type="match status" value="1"/>
</dbReference>
<dbReference type="InterPro" id="IPR023214">
    <property type="entry name" value="HAD_sf"/>
</dbReference>
<dbReference type="InterPro" id="IPR044924">
    <property type="entry name" value="HAD-SF_hydro_IA_REG-2-like_cap"/>
</dbReference>
<protein>
    <submittedName>
        <fullName evidence="1">HAD-IA family hydrolase</fullName>
    </submittedName>
</protein>
<comment type="caution">
    <text evidence="1">The sequence shown here is derived from an EMBL/GenBank/DDBJ whole genome shotgun (WGS) entry which is preliminary data.</text>
</comment>
<organism evidence="1 2">
    <name type="scientific">Roseiconus lacunae</name>
    <dbReference type="NCBI Taxonomy" id="2605694"/>
    <lineage>
        <taxon>Bacteria</taxon>
        <taxon>Pseudomonadati</taxon>
        <taxon>Planctomycetota</taxon>
        <taxon>Planctomycetia</taxon>
        <taxon>Pirellulales</taxon>
        <taxon>Pirellulaceae</taxon>
        <taxon>Roseiconus</taxon>
    </lineage>
</organism>
<dbReference type="NCBIfam" id="TIGR01549">
    <property type="entry name" value="HAD-SF-IA-v1"/>
    <property type="match status" value="1"/>
</dbReference>
<reference evidence="1 2" key="1">
    <citation type="submission" date="2023-06" db="EMBL/GenBank/DDBJ databases">
        <title>Roseiconus lacunae JC819 isolated from Gulf of Mannar region, Tamil Nadu.</title>
        <authorList>
            <person name="Pk S."/>
            <person name="Ch S."/>
            <person name="Ch V.R."/>
        </authorList>
    </citation>
    <scope>NUCLEOTIDE SEQUENCE [LARGE SCALE GENOMIC DNA]</scope>
    <source>
        <strain evidence="1 2">JC819</strain>
    </source>
</reference>
<dbReference type="PRINTS" id="PR00413">
    <property type="entry name" value="HADHALOGNASE"/>
</dbReference>
<gene>
    <name evidence="1" type="ORF">QTN89_21055</name>
</gene>
<dbReference type="PANTHER" id="PTHR46649">
    <property type="match status" value="1"/>
</dbReference>
<dbReference type="GO" id="GO:0016787">
    <property type="term" value="F:hydrolase activity"/>
    <property type="evidence" value="ECO:0007669"/>
    <property type="project" value="UniProtKB-KW"/>
</dbReference>
<dbReference type="SFLD" id="SFLDG01129">
    <property type="entry name" value="C1.5:_HAD__Beta-PGM__Phosphata"/>
    <property type="match status" value="1"/>
</dbReference>
<name>A0ABT7PN73_9BACT</name>
<dbReference type="InterPro" id="IPR036412">
    <property type="entry name" value="HAD-like_sf"/>
</dbReference>
<dbReference type="SUPFAM" id="SSF56784">
    <property type="entry name" value="HAD-like"/>
    <property type="match status" value="1"/>
</dbReference>
<dbReference type="Gene3D" id="3.40.50.1000">
    <property type="entry name" value="HAD superfamily/HAD-like"/>
    <property type="match status" value="1"/>
</dbReference>
<keyword evidence="1" id="KW-0378">Hydrolase</keyword>
<dbReference type="Gene3D" id="1.10.150.720">
    <property type="entry name" value="Haloacid dehalogenase-like hydrolase"/>
    <property type="match status" value="1"/>
</dbReference>
<dbReference type="EMBL" id="JASZZN010000017">
    <property type="protein sequence ID" value="MDM4017949.1"/>
    <property type="molecule type" value="Genomic_DNA"/>
</dbReference>